<dbReference type="FunCoup" id="A0A2P6NNG7">
    <property type="interactions" value="522"/>
</dbReference>
<comment type="similarity">
    <text evidence="1">Belongs to the protein-tyrosine phosphatase family. Non-receptor class dual specificity subfamily.</text>
</comment>
<dbReference type="STRING" id="1890364.A0A2P6NNG7"/>
<gene>
    <name evidence="9" type="ORF">PROFUN_06865</name>
</gene>
<dbReference type="InParanoid" id="A0A2P6NNG7"/>
<dbReference type="SUPFAM" id="SSF52799">
    <property type="entry name" value="(Phosphotyrosine protein) phosphatases II"/>
    <property type="match status" value="1"/>
</dbReference>
<dbReference type="GO" id="GO:0033550">
    <property type="term" value="F:MAP kinase tyrosine phosphatase activity"/>
    <property type="evidence" value="ECO:0007669"/>
    <property type="project" value="TreeGrafter"/>
</dbReference>
<dbReference type="PANTHER" id="PTHR10159">
    <property type="entry name" value="DUAL SPECIFICITY PROTEIN PHOSPHATASE"/>
    <property type="match status" value="1"/>
</dbReference>
<keyword evidence="4" id="KW-0904">Protein phosphatase</keyword>
<evidence type="ECO:0000256" key="5">
    <source>
        <dbReference type="ARBA" id="ARBA00047761"/>
    </source>
</evidence>
<evidence type="ECO:0000259" key="7">
    <source>
        <dbReference type="PROSITE" id="PS50054"/>
    </source>
</evidence>
<feature type="domain" description="Tyrosine specific protein phosphatases" evidence="8">
    <location>
        <begin position="250"/>
        <end position="302"/>
    </location>
</feature>
<accession>A0A2P6NNG7</accession>
<organism evidence="9 10">
    <name type="scientific">Planoprotostelium fungivorum</name>
    <dbReference type="NCBI Taxonomy" id="1890364"/>
    <lineage>
        <taxon>Eukaryota</taxon>
        <taxon>Amoebozoa</taxon>
        <taxon>Evosea</taxon>
        <taxon>Variosea</taxon>
        <taxon>Cavosteliida</taxon>
        <taxon>Cavosteliaceae</taxon>
        <taxon>Planoprotostelium</taxon>
    </lineage>
</organism>
<keyword evidence="10" id="KW-1185">Reference proteome</keyword>
<dbReference type="InterPro" id="IPR000387">
    <property type="entry name" value="Tyr_Pase_dom"/>
</dbReference>
<evidence type="ECO:0000256" key="6">
    <source>
        <dbReference type="SAM" id="MobiDB-lite"/>
    </source>
</evidence>
<dbReference type="InterPro" id="IPR016130">
    <property type="entry name" value="Tyr_Pase_AS"/>
</dbReference>
<evidence type="ECO:0000256" key="1">
    <source>
        <dbReference type="ARBA" id="ARBA00008601"/>
    </source>
</evidence>
<dbReference type="OrthoDB" id="10252009at2759"/>
<dbReference type="InterPro" id="IPR029021">
    <property type="entry name" value="Prot-tyrosine_phosphatase-like"/>
</dbReference>
<comment type="catalytic activity">
    <reaction evidence="5">
        <text>O-phospho-L-seryl-[protein] + H2O = L-seryl-[protein] + phosphate</text>
        <dbReference type="Rhea" id="RHEA:20629"/>
        <dbReference type="Rhea" id="RHEA-COMP:9863"/>
        <dbReference type="Rhea" id="RHEA-COMP:11604"/>
        <dbReference type="ChEBI" id="CHEBI:15377"/>
        <dbReference type="ChEBI" id="CHEBI:29999"/>
        <dbReference type="ChEBI" id="CHEBI:43474"/>
        <dbReference type="ChEBI" id="CHEBI:83421"/>
        <dbReference type="EC" id="3.1.3.16"/>
    </reaction>
</comment>
<evidence type="ECO:0000256" key="4">
    <source>
        <dbReference type="ARBA" id="ARBA00022912"/>
    </source>
</evidence>
<dbReference type="Proteomes" id="UP000241769">
    <property type="component" value="Unassembled WGS sequence"/>
</dbReference>
<dbReference type="PROSITE" id="PS50056">
    <property type="entry name" value="TYR_PHOSPHATASE_2"/>
    <property type="match status" value="1"/>
</dbReference>
<dbReference type="PANTHER" id="PTHR10159:SF519">
    <property type="entry name" value="DUAL SPECIFICITY PROTEIN PHOSPHATASE MPK3"/>
    <property type="match status" value="1"/>
</dbReference>
<proteinExistence type="inferred from homology"/>
<evidence type="ECO:0000259" key="8">
    <source>
        <dbReference type="PROSITE" id="PS50056"/>
    </source>
</evidence>
<protein>
    <recommendedName>
        <fullName evidence="2">protein-tyrosine-phosphatase</fullName>
        <ecNumber evidence="2">3.1.3.48</ecNumber>
    </recommendedName>
</protein>
<evidence type="ECO:0000256" key="3">
    <source>
        <dbReference type="ARBA" id="ARBA00022801"/>
    </source>
</evidence>
<dbReference type="SMART" id="SM00195">
    <property type="entry name" value="DSPc"/>
    <property type="match status" value="1"/>
</dbReference>
<dbReference type="InterPro" id="IPR000340">
    <property type="entry name" value="Dual-sp_phosphatase_cat-dom"/>
</dbReference>
<reference evidence="9 10" key="1">
    <citation type="journal article" date="2018" name="Genome Biol. Evol.">
        <title>Multiple Roots of Fruiting Body Formation in Amoebozoa.</title>
        <authorList>
            <person name="Hillmann F."/>
            <person name="Forbes G."/>
            <person name="Novohradska S."/>
            <person name="Ferling I."/>
            <person name="Riege K."/>
            <person name="Groth M."/>
            <person name="Westermann M."/>
            <person name="Marz M."/>
            <person name="Spaller T."/>
            <person name="Winckler T."/>
            <person name="Schaap P."/>
            <person name="Glockner G."/>
        </authorList>
    </citation>
    <scope>NUCLEOTIDE SEQUENCE [LARGE SCALE GENOMIC DNA]</scope>
    <source>
        <strain evidence="9 10">Jena</strain>
    </source>
</reference>
<dbReference type="PROSITE" id="PS50054">
    <property type="entry name" value="TYR_PHOSPHATASE_DUAL"/>
    <property type="match status" value="1"/>
</dbReference>
<keyword evidence="3" id="KW-0378">Hydrolase</keyword>
<dbReference type="EMBL" id="MDYQ01000044">
    <property type="protein sequence ID" value="PRP85496.1"/>
    <property type="molecule type" value="Genomic_DNA"/>
</dbReference>
<dbReference type="GO" id="GO:0005737">
    <property type="term" value="C:cytoplasm"/>
    <property type="evidence" value="ECO:0007669"/>
    <property type="project" value="TreeGrafter"/>
</dbReference>
<dbReference type="GO" id="GO:0004722">
    <property type="term" value="F:protein serine/threonine phosphatase activity"/>
    <property type="evidence" value="ECO:0007669"/>
    <property type="project" value="UniProtKB-EC"/>
</dbReference>
<dbReference type="EC" id="3.1.3.48" evidence="2"/>
<dbReference type="Gene3D" id="3.90.190.10">
    <property type="entry name" value="Protein tyrosine phosphatase superfamily"/>
    <property type="match status" value="1"/>
</dbReference>
<feature type="compositionally biased region" description="Polar residues" evidence="6">
    <location>
        <begin position="346"/>
        <end position="355"/>
    </location>
</feature>
<dbReference type="InterPro" id="IPR020422">
    <property type="entry name" value="TYR_PHOSPHATASE_DUAL_dom"/>
</dbReference>
<feature type="region of interest" description="Disordered" evidence="6">
    <location>
        <begin position="320"/>
        <end position="372"/>
    </location>
</feature>
<evidence type="ECO:0000313" key="10">
    <source>
        <dbReference type="Proteomes" id="UP000241769"/>
    </source>
</evidence>
<feature type="domain" description="Tyrosine-protein phosphatase" evidence="7">
    <location>
        <begin position="182"/>
        <end position="324"/>
    </location>
</feature>
<dbReference type="GO" id="GO:0043409">
    <property type="term" value="P:negative regulation of MAPK cascade"/>
    <property type="evidence" value="ECO:0007669"/>
    <property type="project" value="TreeGrafter"/>
</dbReference>
<dbReference type="AlphaFoldDB" id="A0A2P6NNG7"/>
<dbReference type="CDD" id="cd14498">
    <property type="entry name" value="DSP"/>
    <property type="match status" value="1"/>
</dbReference>
<sequence>MNQITPHHRFDTEEPHRVVFLLQNHDILNPERVVRHPNRDGATCRLDRQSDSDGLQNKTTFCLIAKNAQLLFMMATEAPLVVNRPQRTSDFYCTLIFQKTGLKIQWPKNTINASLLKKIFRSDDLKMVNESTEEVLDPTKEVSLKKGQTYLITDSTELKQIEAELEALALDEQKQKGVFRYRSNEILDGLWLGDVGAMQQHHQMKKERITHVLSILDGGTTTEDYPLKHEIITVPDVHTTDMYAHFQRTNDYIASARSQRDGGVLVHCMAGISRSPTVILAYLMKELDLSLADANFLLKASRAQIYPNQGFINQLMKYEEDIKPRPPPRETKKRGFTKVGSHHNQNRPGRSQSVSADAHPSRGKEKDKCSIQ</sequence>
<name>A0A2P6NNG7_9EUKA</name>
<feature type="compositionally biased region" description="Basic and acidic residues" evidence="6">
    <location>
        <begin position="359"/>
        <end position="372"/>
    </location>
</feature>
<dbReference type="PROSITE" id="PS00383">
    <property type="entry name" value="TYR_PHOSPHATASE_1"/>
    <property type="match status" value="1"/>
</dbReference>
<feature type="compositionally biased region" description="Basic residues" evidence="6">
    <location>
        <begin position="331"/>
        <end position="345"/>
    </location>
</feature>
<dbReference type="GO" id="GO:0008330">
    <property type="term" value="F:protein tyrosine/threonine phosphatase activity"/>
    <property type="evidence" value="ECO:0007669"/>
    <property type="project" value="TreeGrafter"/>
</dbReference>
<comment type="caution">
    <text evidence="9">The sequence shown here is derived from an EMBL/GenBank/DDBJ whole genome shotgun (WGS) entry which is preliminary data.</text>
</comment>
<evidence type="ECO:0000313" key="9">
    <source>
        <dbReference type="EMBL" id="PRP85496.1"/>
    </source>
</evidence>
<dbReference type="GO" id="GO:0017017">
    <property type="term" value="F:MAP kinase tyrosine/serine/threonine phosphatase activity"/>
    <property type="evidence" value="ECO:0007669"/>
    <property type="project" value="TreeGrafter"/>
</dbReference>
<feature type="compositionally biased region" description="Basic and acidic residues" evidence="6">
    <location>
        <begin position="320"/>
        <end position="330"/>
    </location>
</feature>
<dbReference type="Pfam" id="PF00782">
    <property type="entry name" value="DSPc"/>
    <property type="match status" value="1"/>
</dbReference>
<evidence type="ECO:0000256" key="2">
    <source>
        <dbReference type="ARBA" id="ARBA00013064"/>
    </source>
</evidence>